<name>A0AA88AZX9_FICCA</name>
<dbReference type="EMBL" id="BTGU01000049">
    <property type="protein sequence ID" value="GMN54096.1"/>
    <property type="molecule type" value="Genomic_DNA"/>
</dbReference>
<evidence type="ECO:0000313" key="2">
    <source>
        <dbReference type="EMBL" id="GMN54096.1"/>
    </source>
</evidence>
<evidence type="ECO:0000313" key="3">
    <source>
        <dbReference type="Proteomes" id="UP001187192"/>
    </source>
</evidence>
<feature type="region of interest" description="Disordered" evidence="1">
    <location>
        <begin position="38"/>
        <end position="95"/>
    </location>
</feature>
<organism evidence="2 3">
    <name type="scientific">Ficus carica</name>
    <name type="common">Common fig</name>
    <dbReference type="NCBI Taxonomy" id="3494"/>
    <lineage>
        <taxon>Eukaryota</taxon>
        <taxon>Viridiplantae</taxon>
        <taxon>Streptophyta</taxon>
        <taxon>Embryophyta</taxon>
        <taxon>Tracheophyta</taxon>
        <taxon>Spermatophyta</taxon>
        <taxon>Magnoliopsida</taxon>
        <taxon>eudicotyledons</taxon>
        <taxon>Gunneridae</taxon>
        <taxon>Pentapetalae</taxon>
        <taxon>rosids</taxon>
        <taxon>fabids</taxon>
        <taxon>Rosales</taxon>
        <taxon>Moraceae</taxon>
        <taxon>Ficeae</taxon>
        <taxon>Ficus</taxon>
    </lineage>
</organism>
<evidence type="ECO:0000256" key="1">
    <source>
        <dbReference type="SAM" id="MobiDB-lite"/>
    </source>
</evidence>
<accession>A0AA88AZX9</accession>
<feature type="compositionally biased region" description="Basic and acidic residues" evidence="1">
    <location>
        <begin position="131"/>
        <end position="141"/>
    </location>
</feature>
<dbReference type="AlphaFoldDB" id="A0AA88AZX9"/>
<comment type="caution">
    <text evidence="2">The sequence shown here is derived from an EMBL/GenBank/DDBJ whole genome shotgun (WGS) entry which is preliminary data.</text>
</comment>
<proteinExistence type="predicted"/>
<dbReference type="Proteomes" id="UP001187192">
    <property type="component" value="Unassembled WGS sequence"/>
</dbReference>
<feature type="compositionally biased region" description="Basic and acidic residues" evidence="1">
    <location>
        <begin position="66"/>
        <end position="79"/>
    </location>
</feature>
<reference evidence="2" key="1">
    <citation type="submission" date="2023-07" db="EMBL/GenBank/DDBJ databases">
        <title>draft genome sequence of fig (Ficus carica).</title>
        <authorList>
            <person name="Takahashi T."/>
            <person name="Nishimura K."/>
        </authorList>
    </citation>
    <scope>NUCLEOTIDE SEQUENCE</scope>
</reference>
<sequence>MTSRALSGRSRSAARRTLRHGWIRSLSILSRHDCWRTGKKPGGLRTPQQVVPGPRRETLHFSGPRTTERGPHAGHRPELDLGQFQGKSKPTVGGVRAGLNLKSAQQTLRCPSRTQLKVCSGRPCTPVTTERGPHTGHRPELDLGQFQGKPKPTVGGV</sequence>
<gene>
    <name evidence="2" type="ORF">TIFTF001_023217</name>
</gene>
<keyword evidence="3" id="KW-1185">Reference proteome</keyword>
<protein>
    <submittedName>
        <fullName evidence="2">Uncharacterized protein</fullName>
    </submittedName>
</protein>
<feature type="region of interest" description="Disordered" evidence="1">
    <location>
        <begin position="126"/>
        <end position="157"/>
    </location>
</feature>